<name>A0A8X8G713_ACIFI</name>
<dbReference type="EMBL" id="JABBHS010000085">
    <property type="protein sequence ID" value="MBU2722235.1"/>
    <property type="molecule type" value="Genomic_DNA"/>
</dbReference>
<sequence>MLHCTDSAIEFALASKMITRTLKATSEDGATREEVTLSFSETDVQLLEHYLTNCDRLKEARLLKGEFPRIKNITWTAEAGLSFTLSEFSYGDVCELLHLARPIFLSREPVSFEKATATIGRQAKGTAIAQHLKFLRSTYERGDYQPYFQVTVGGVPLFEDETLKRWLNGVEYHQDKEKAEIVKDLESSLTKEVARGIFVSQLSGRVRAALMLGHLASLIARPEANKALQPTSPPAAEPRLS</sequence>
<protein>
    <submittedName>
        <fullName evidence="1">Uncharacterized protein</fullName>
    </submittedName>
</protein>
<comment type="caution">
    <text evidence="1">The sequence shown here is derived from an EMBL/GenBank/DDBJ whole genome shotgun (WGS) entry which is preliminary data.</text>
</comment>
<evidence type="ECO:0000313" key="2">
    <source>
        <dbReference type="Proteomes" id="UP000887300"/>
    </source>
</evidence>
<organism evidence="1 2">
    <name type="scientific">Acidithiobacillus ferridurans</name>
    <dbReference type="NCBI Taxonomy" id="1232575"/>
    <lineage>
        <taxon>Bacteria</taxon>
        <taxon>Pseudomonadati</taxon>
        <taxon>Pseudomonadota</taxon>
        <taxon>Acidithiobacillia</taxon>
        <taxon>Acidithiobacillales</taxon>
        <taxon>Acidithiobacillaceae</taxon>
        <taxon>Acidithiobacillus</taxon>
    </lineage>
</organism>
<gene>
    <name evidence="1" type="ORF">HF568_03100</name>
</gene>
<reference evidence="1" key="1">
    <citation type="journal article" date="2021" name="ISME J.">
        <title>Genomic evolution of the class Acidithiobacillia: deep-branching Proteobacteria living in extreme acidic conditions.</title>
        <authorList>
            <person name="Moya-Beltran A."/>
            <person name="Beard S."/>
            <person name="Rojas-Villalobos C."/>
            <person name="Issotta F."/>
            <person name="Gallardo Y."/>
            <person name="Ulloa R."/>
            <person name="Giaveno A."/>
            <person name="Degli Esposti M."/>
            <person name="Johnson D.B."/>
            <person name="Quatrini R."/>
        </authorList>
    </citation>
    <scope>NUCLEOTIDE SEQUENCE</scope>
    <source>
        <strain evidence="1">DSM 583</strain>
    </source>
</reference>
<accession>A0A8X8G713</accession>
<dbReference type="Proteomes" id="UP000887300">
    <property type="component" value="Unassembled WGS sequence"/>
</dbReference>
<proteinExistence type="predicted"/>
<evidence type="ECO:0000313" key="1">
    <source>
        <dbReference type="EMBL" id="MBU2722235.1"/>
    </source>
</evidence>
<dbReference type="RefSeq" id="WP_126604753.1">
    <property type="nucleotide sequence ID" value="NZ_AP018795.1"/>
</dbReference>
<dbReference type="AlphaFoldDB" id="A0A8X8G713"/>